<sequence>MDVTGHKEKFKTVNRSAVISVTECKLWSHHAGRPHPPSLPPAIDTCFTARTLWRSLLSVWLRRNPTGV</sequence>
<dbReference type="AlphaFoldDB" id="A0AA88NIN0"/>
<reference evidence="1" key="1">
    <citation type="submission" date="2023-08" db="EMBL/GenBank/DDBJ databases">
        <title>Pelteobagrus vachellii genome.</title>
        <authorList>
            <person name="Liu H."/>
        </authorList>
    </citation>
    <scope>NUCLEOTIDE SEQUENCE</scope>
    <source>
        <strain evidence="1">PRFRI_2022a</strain>
        <tissue evidence="1">Muscle</tissue>
    </source>
</reference>
<organism evidence="1 2">
    <name type="scientific">Tachysurus vachellii</name>
    <name type="common">Darkbarbel catfish</name>
    <name type="synonym">Pelteobagrus vachellii</name>
    <dbReference type="NCBI Taxonomy" id="175792"/>
    <lineage>
        <taxon>Eukaryota</taxon>
        <taxon>Metazoa</taxon>
        <taxon>Chordata</taxon>
        <taxon>Craniata</taxon>
        <taxon>Vertebrata</taxon>
        <taxon>Euteleostomi</taxon>
        <taxon>Actinopterygii</taxon>
        <taxon>Neopterygii</taxon>
        <taxon>Teleostei</taxon>
        <taxon>Ostariophysi</taxon>
        <taxon>Siluriformes</taxon>
        <taxon>Bagridae</taxon>
        <taxon>Tachysurus</taxon>
    </lineage>
</organism>
<accession>A0AA88NIN0</accession>
<evidence type="ECO:0000313" key="2">
    <source>
        <dbReference type="Proteomes" id="UP001187315"/>
    </source>
</evidence>
<proteinExistence type="predicted"/>
<protein>
    <submittedName>
        <fullName evidence="1">Uncharacterized protein</fullName>
    </submittedName>
</protein>
<comment type="caution">
    <text evidence="1">The sequence shown here is derived from an EMBL/GenBank/DDBJ whole genome shotgun (WGS) entry which is preliminary data.</text>
</comment>
<evidence type="ECO:0000313" key="1">
    <source>
        <dbReference type="EMBL" id="KAK2860331.1"/>
    </source>
</evidence>
<dbReference type="Proteomes" id="UP001187315">
    <property type="component" value="Unassembled WGS sequence"/>
</dbReference>
<name>A0AA88NIN0_TACVA</name>
<keyword evidence="2" id="KW-1185">Reference proteome</keyword>
<dbReference type="EMBL" id="JAVHJS010000004">
    <property type="protein sequence ID" value="KAK2860331.1"/>
    <property type="molecule type" value="Genomic_DNA"/>
</dbReference>
<gene>
    <name evidence="1" type="ORF">Q7C36_004497</name>
</gene>